<dbReference type="InterPro" id="IPR001680">
    <property type="entry name" value="WD40_rpt"/>
</dbReference>
<dbReference type="EMBL" id="CAJZBQ010000030">
    <property type="protein sequence ID" value="CAG9322235.1"/>
    <property type="molecule type" value="Genomic_DNA"/>
</dbReference>
<dbReference type="Proteomes" id="UP001162131">
    <property type="component" value="Unassembled WGS sequence"/>
</dbReference>
<dbReference type="CDD" id="cd06071">
    <property type="entry name" value="Beach"/>
    <property type="match status" value="1"/>
</dbReference>
<proteinExistence type="predicted"/>
<dbReference type="PROSITE" id="PS50082">
    <property type="entry name" value="WD_REPEATS_2"/>
    <property type="match status" value="1"/>
</dbReference>
<dbReference type="AlphaFoldDB" id="A0AAU9J8Y6"/>
<dbReference type="Pfam" id="PF00400">
    <property type="entry name" value="WD40"/>
    <property type="match status" value="1"/>
</dbReference>
<dbReference type="Pfam" id="PF14844">
    <property type="entry name" value="PH_BEACH"/>
    <property type="match status" value="1"/>
</dbReference>
<dbReference type="Gene3D" id="2.130.10.10">
    <property type="entry name" value="YVTN repeat-like/Quinoprotein amine dehydrogenase"/>
    <property type="match status" value="1"/>
</dbReference>
<feature type="domain" description="BEACH-type PH" evidence="5">
    <location>
        <begin position="180"/>
        <end position="275"/>
    </location>
</feature>
<dbReference type="SMART" id="SM00320">
    <property type="entry name" value="WD40"/>
    <property type="match status" value="6"/>
</dbReference>
<evidence type="ECO:0000256" key="2">
    <source>
        <dbReference type="ARBA" id="ARBA00022737"/>
    </source>
</evidence>
<dbReference type="Gene3D" id="1.10.1540.10">
    <property type="entry name" value="BEACH domain"/>
    <property type="match status" value="1"/>
</dbReference>
<dbReference type="InterPro" id="IPR023362">
    <property type="entry name" value="PH-BEACH_dom"/>
</dbReference>
<dbReference type="InterPro" id="IPR015943">
    <property type="entry name" value="WD40/YVTN_repeat-like_dom_sf"/>
</dbReference>
<dbReference type="InterPro" id="IPR011993">
    <property type="entry name" value="PH-like_dom_sf"/>
</dbReference>
<evidence type="ECO:0000313" key="6">
    <source>
        <dbReference type="EMBL" id="CAG9322235.1"/>
    </source>
</evidence>
<dbReference type="Gene3D" id="2.30.29.30">
    <property type="entry name" value="Pleckstrin-homology domain (PH domain)/Phosphotyrosine-binding domain (PTB)"/>
    <property type="match status" value="1"/>
</dbReference>
<comment type="caution">
    <text evidence="6">The sequence shown here is derived from an EMBL/GenBank/DDBJ whole genome shotgun (WGS) entry which is preliminary data.</text>
</comment>
<keyword evidence="2" id="KW-0677">Repeat</keyword>
<dbReference type="SUPFAM" id="SSF50978">
    <property type="entry name" value="WD40 repeat-like"/>
    <property type="match status" value="1"/>
</dbReference>
<evidence type="ECO:0000259" key="4">
    <source>
        <dbReference type="PROSITE" id="PS50197"/>
    </source>
</evidence>
<dbReference type="PROSITE" id="PS51783">
    <property type="entry name" value="PH_BEACH"/>
    <property type="match status" value="1"/>
</dbReference>
<dbReference type="InterPro" id="IPR000409">
    <property type="entry name" value="BEACH_dom"/>
</dbReference>
<dbReference type="Pfam" id="PF02138">
    <property type="entry name" value="Beach"/>
    <property type="match status" value="1"/>
</dbReference>
<dbReference type="SMART" id="SM01026">
    <property type="entry name" value="Beach"/>
    <property type="match status" value="1"/>
</dbReference>
<dbReference type="Pfam" id="PF25400">
    <property type="entry name" value="PH_FAN"/>
    <property type="match status" value="1"/>
</dbReference>
<evidence type="ECO:0000313" key="7">
    <source>
        <dbReference type="Proteomes" id="UP001162131"/>
    </source>
</evidence>
<dbReference type="InterPro" id="IPR036322">
    <property type="entry name" value="WD40_repeat_dom_sf"/>
</dbReference>
<dbReference type="InterPro" id="IPR050865">
    <property type="entry name" value="BEACH_Domain"/>
</dbReference>
<evidence type="ECO:0000256" key="1">
    <source>
        <dbReference type="ARBA" id="ARBA00022574"/>
    </source>
</evidence>
<name>A0AAU9J8Y6_9CILI</name>
<dbReference type="PANTHER" id="PTHR13743:SF123">
    <property type="entry name" value="PROTEIN FAN"/>
    <property type="match status" value="1"/>
</dbReference>
<evidence type="ECO:0000256" key="3">
    <source>
        <dbReference type="PROSITE-ProRule" id="PRU00221"/>
    </source>
</evidence>
<protein>
    <submittedName>
        <fullName evidence="6">Uncharacterized protein</fullName>
    </submittedName>
</protein>
<dbReference type="SUPFAM" id="SSF50729">
    <property type="entry name" value="PH domain-like"/>
    <property type="match status" value="1"/>
</dbReference>
<sequence>MHAIVKKKRFSLLFLEEGEIYTRDCTGFRQHPDMFPNPTQEKGRIHLCSKSLIFEPEDANSAIIKYAFIDIVDIPEEVLAPSSLINHTESATRLNFQIKKITFLPDANFPSPYKPNLLESPQEVYFDLLYENITTIINWVKDLYILSRQNQSVDRDLIITELVSQREKGVRFDLSRIMSYTENPLAQTIMARRIHPMTNSPVLLYITDACIYIQSIYRMSSNPVKHVKYADISKLYKRRWKLQEIGLEFFTEMKKSMFLAFQTENERNEIFDLLSGLVPSACETENSLDLMLMKWQARQISNYDYLLYLNSAAHRTFSDFTQYPVFPWIISNYQSDDLDLADPSNFRDLSKPIGALNPSRLENYKNRCKYMPDPKFLYGTHYSSPGYVVGFLFRKYPIYMFKLNGGKFDSPDRLFYDISNEWKSVNENPSDVKELIPEFFSDDPSFLINSLGLDFGTKMSGEKVWDVKLPPWAKNPKDFLSKMKDALECEFVSDNLHKWIDLIFGYKQRGDEAWKAGNVFHPYTYEGNINIDEVSDLVERKSIEQQISEFGQTPKQLFTNPHPQRNSNTNIIHTFSEDTLLWNSHIIASKTNDDVSEITLHKKRISSINELNNQIITTGHDGCIKVLTLNPVKKRSFPICDLAISCSAIINEKNIVSGSYDSKLYVFNLSTGRVVDKISAHSDAISCCLNYEELGFIATGSWDCHINLWDLRDSANPFDTFESHEERISAMCKDVMALRPDLMISADILGKIVVRDIRKGVLGVIETNSQINDIKYSLKNNHILSADTEGIKEYETQGKLVNSFEISDVNCFDTDGSFLICGRNEEGLELWNIEEKQIVSSWKSISKATAIHIGHHGEEIFIGNELGLIYTF</sequence>
<dbReference type="PROSITE" id="PS50197">
    <property type="entry name" value="BEACH"/>
    <property type="match status" value="1"/>
</dbReference>
<organism evidence="6 7">
    <name type="scientific">Blepharisma stoltei</name>
    <dbReference type="NCBI Taxonomy" id="1481888"/>
    <lineage>
        <taxon>Eukaryota</taxon>
        <taxon>Sar</taxon>
        <taxon>Alveolata</taxon>
        <taxon>Ciliophora</taxon>
        <taxon>Postciliodesmatophora</taxon>
        <taxon>Heterotrichea</taxon>
        <taxon>Heterotrichida</taxon>
        <taxon>Blepharismidae</taxon>
        <taxon>Blepharisma</taxon>
    </lineage>
</organism>
<dbReference type="SUPFAM" id="SSF81837">
    <property type="entry name" value="BEACH domain"/>
    <property type="match status" value="1"/>
</dbReference>
<dbReference type="InterPro" id="IPR036372">
    <property type="entry name" value="BEACH_dom_sf"/>
</dbReference>
<feature type="domain" description="BEACH" evidence="4">
    <location>
        <begin position="280"/>
        <end position="565"/>
    </location>
</feature>
<evidence type="ECO:0000259" key="5">
    <source>
        <dbReference type="PROSITE" id="PS51783"/>
    </source>
</evidence>
<dbReference type="InterPro" id="IPR057496">
    <property type="entry name" value="FAN-like_PH"/>
</dbReference>
<feature type="repeat" description="WD" evidence="3">
    <location>
        <begin position="678"/>
        <end position="719"/>
    </location>
</feature>
<dbReference type="PROSITE" id="PS00678">
    <property type="entry name" value="WD_REPEATS_1"/>
    <property type="match status" value="1"/>
</dbReference>
<gene>
    <name evidence="6" type="ORF">BSTOLATCC_MIC30610</name>
</gene>
<dbReference type="PANTHER" id="PTHR13743">
    <property type="entry name" value="BEIGE/BEACH-RELATED"/>
    <property type="match status" value="1"/>
</dbReference>
<reference evidence="6" key="1">
    <citation type="submission" date="2021-09" db="EMBL/GenBank/DDBJ databases">
        <authorList>
            <consortium name="AG Swart"/>
            <person name="Singh M."/>
            <person name="Singh A."/>
            <person name="Seah K."/>
            <person name="Emmerich C."/>
        </authorList>
    </citation>
    <scope>NUCLEOTIDE SEQUENCE</scope>
    <source>
        <strain evidence="6">ATCC30299</strain>
    </source>
</reference>
<dbReference type="InterPro" id="IPR019775">
    <property type="entry name" value="WD40_repeat_CS"/>
</dbReference>
<keyword evidence="1 3" id="KW-0853">WD repeat</keyword>
<accession>A0AAU9J8Y6</accession>
<keyword evidence="7" id="KW-1185">Reference proteome</keyword>